<dbReference type="PANTHER" id="PTHR20940">
    <property type="entry name" value="TETRA THYMOSIN"/>
    <property type="match status" value="1"/>
</dbReference>
<dbReference type="WBParaSite" id="HDID_0000451101-mRNA-1">
    <property type="protein sequence ID" value="HDID_0000451101-mRNA-1"/>
    <property type="gene ID" value="HDID_0000451101"/>
</dbReference>
<evidence type="ECO:0000313" key="9">
    <source>
        <dbReference type="WBParaSite" id="HDID_0000451101-mRNA-1"/>
    </source>
</evidence>
<dbReference type="EMBL" id="CABIJS010000085">
    <property type="protein sequence ID" value="VUZ42160.1"/>
    <property type="molecule type" value="Genomic_DNA"/>
</dbReference>
<dbReference type="STRING" id="6216.A0A0R3SHU6"/>
<evidence type="ECO:0000256" key="3">
    <source>
        <dbReference type="ARBA" id="ARBA00022490"/>
    </source>
</evidence>
<dbReference type="OrthoDB" id="2151618at2759"/>
<dbReference type="GO" id="GO:0005856">
    <property type="term" value="C:cytoskeleton"/>
    <property type="evidence" value="ECO:0007669"/>
    <property type="project" value="UniProtKB-SubCell"/>
</dbReference>
<evidence type="ECO:0000256" key="4">
    <source>
        <dbReference type="ARBA" id="ARBA00023212"/>
    </source>
</evidence>
<gene>
    <name evidence="5" type="ORF">HDID_LOCUS4509</name>
    <name evidence="6" type="ORF">WMSIL1_LOCUS2848</name>
</gene>
<protein>
    <submittedName>
        <fullName evidence="9">Thymosin beta</fullName>
    </submittedName>
</protein>
<dbReference type="InterPro" id="IPR038386">
    <property type="entry name" value="Beta-thymosin_sf"/>
</dbReference>
<proteinExistence type="inferred from homology"/>
<organism evidence="9">
    <name type="scientific">Hymenolepis diminuta</name>
    <name type="common">Rat tapeworm</name>
    <dbReference type="NCBI Taxonomy" id="6216"/>
    <lineage>
        <taxon>Eukaryota</taxon>
        <taxon>Metazoa</taxon>
        <taxon>Spiralia</taxon>
        <taxon>Lophotrochozoa</taxon>
        <taxon>Platyhelminthes</taxon>
        <taxon>Cestoda</taxon>
        <taxon>Eucestoda</taxon>
        <taxon>Cyclophyllidea</taxon>
        <taxon>Hymenolepididae</taxon>
        <taxon>Hymenolepis</taxon>
    </lineage>
</organism>
<dbReference type="InterPro" id="IPR001152">
    <property type="entry name" value="Beta-thymosin"/>
</dbReference>
<evidence type="ECO:0000256" key="1">
    <source>
        <dbReference type="ARBA" id="ARBA00004245"/>
    </source>
</evidence>
<comment type="subcellular location">
    <subcellularLocation>
        <location evidence="1">Cytoplasm</location>
        <location evidence="1">Cytoskeleton</location>
    </subcellularLocation>
</comment>
<reference evidence="5 7" key="2">
    <citation type="submission" date="2018-11" db="EMBL/GenBank/DDBJ databases">
        <authorList>
            <consortium name="Pathogen Informatics"/>
        </authorList>
    </citation>
    <scope>NUCLEOTIDE SEQUENCE [LARGE SCALE GENOMIC DNA]</scope>
</reference>
<reference evidence="6 8" key="3">
    <citation type="submission" date="2019-07" db="EMBL/GenBank/DDBJ databases">
        <authorList>
            <person name="Jastrzebski P J."/>
            <person name="Paukszto L."/>
            <person name="Jastrzebski P J."/>
        </authorList>
    </citation>
    <scope>NUCLEOTIDE SEQUENCE [LARGE SCALE GENOMIC DNA]</scope>
    <source>
        <strain evidence="6 8">WMS-il1</strain>
    </source>
</reference>
<dbReference type="Proteomes" id="UP000321570">
    <property type="component" value="Unassembled WGS sequence"/>
</dbReference>
<dbReference type="Proteomes" id="UP000274504">
    <property type="component" value="Unassembled WGS sequence"/>
</dbReference>
<keyword evidence="3" id="KW-0963">Cytoplasm</keyword>
<dbReference type="Gene3D" id="1.20.5.520">
    <property type="entry name" value="Single helix bin"/>
    <property type="match status" value="2"/>
</dbReference>
<dbReference type="GO" id="GO:0007015">
    <property type="term" value="P:actin filament organization"/>
    <property type="evidence" value="ECO:0007669"/>
    <property type="project" value="InterPro"/>
</dbReference>
<name>A0A0R3SHU6_HYMDI</name>
<evidence type="ECO:0000313" key="5">
    <source>
        <dbReference type="EMBL" id="VDL50516.1"/>
    </source>
</evidence>
<dbReference type="GO" id="GO:0005829">
    <property type="term" value="C:cytosol"/>
    <property type="evidence" value="ECO:0007669"/>
    <property type="project" value="TreeGrafter"/>
</dbReference>
<dbReference type="EMBL" id="UYSG01001765">
    <property type="protein sequence ID" value="VDL50516.1"/>
    <property type="molecule type" value="Genomic_DNA"/>
</dbReference>
<evidence type="ECO:0000313" key="7">
    <source>
        <dbReference type="Proteomes" id="UP000274504"/>
    </source>
</evidence>
<dbReference type="GO" id="GO:0003785">
    <property type="term" value="F:actin monomer binding"/>
    <property type="evidence" value="ECO:0007669"/>
    <property type="project" value="InterPro"/>
</dbReference>
<sequence length="81" mass="9051">MGEPTEVISAVSDFNKDVLKHVEPEVKNPLPTADDIKKEKEKTDLLKEIAEGTELKHAVTIEKMHMPTAKEIEQEKAAAEK</sequence>
<evidence type="ECO:0000313" key="6">
    <source>
        <dbReference type="EMBL" id="VUZ42160.1"/>
    </source>
</evidence>
<evidence type="ECO:0000256" key="2">
    <source>
        <dbReference type="ARBA" id="ARBA00009511"/>
    </source>
</evidence>
<dbReference type="AlphaFoldDB" id="A0A0R3SHU6"/>
<dbReference type="Pfam" id="PF01290">
    <property type="entry name" value="Thymosin"/>
    <property type="match status" value="1"/>
</dbReference>
<dbReference type="SMART" id="SM00152">
    <property type="entry name" value="THY"/>
    <property type="match status" value="2"/>
</dbReference>
<evidence type="ECO:0000313" key="8">
    <source>
        <dbReference type="Proteomes" id="UP000321570"/>
    </source>
</evidence>
<reference evidence="9" key="1">
    <citation type="submission" date="2017-02" db="UniProtKB">
        <authorList>
            <consortium name="WormBaseParasite"/>
        </authorList>
    </citation>
    <scope>IDENTIFICATION</scope>
</reference>
<keyword evidence="8" id="KW-1185">Reference proteome</keyword>
<dbReference type="PANTHER" id="PTHR20940:SF1">
    <property type="entry name" value="CIBOULOT, ISOFORM A"/>
    <property type="match status" value="1"/>
</dbReference>
<accession>A0A0R3SHU6</accession>
<keyword evidence="4" id="KW-0206">Cytoskeleton</keyword>
<comment type="similarity">
    <text evidence="2">Belongs to the thymosin beta family.</text>
</comment>